<dbReference type="Pfam" id="PF04366">
    <property type="entry name" value="Ysc84"/>
    <property type="match status" value="1"/>
</dbReference>
<dbReference type="Pfam" id="PF01363">
    <property type="entry name" value="FYVE"/>
    <property type="match status" value="1"/>
</dbReference>
<evidence type="ECO:0000256" key="2">
    <source>
        <dbReference type="ARBA" id="ARBA00022771"/>
    </source>
</evidence>
<dbReference type="eggNOG" id="KOG1843">
    <property type="taxonomic scope" value="Eukaryota"/>
</dbReference>
<dbReference type="AlphaFoldDB" id="D8RYQ7"/>
<dbReference type="InterPro" id="IPR011011">
    <property type="entry name" value="Znf_FYVE_PHD"/>
</dbReference>
<proteinExistence type="predicted"/>
<keyword evidence="1" id="KW-0479">Metal-binding</keyword>
<dbReference type="GO" id="GO:0035091">
    <property type="term" value="F:phosphatidylinositol binding"/>
    <property type="evidence" value="ECO:0000318"/>
    <property type="project" value="GO_Central"/>
</dbReference>
<dbReference type="KEGG" id="smo:SELMODRAFT_175464"/>
<dbReference type="GO" id="GO:0008270">
    <property type="term" value="F:zinc ion binding"/>
    <property type="evidence" value="ECO:0007669"/>
    <property type="project" value="UniProtKB-KW"/>
</dbReference>
<organism evidence="7">
    <name type="scientific">Selaginella moellendorffii</name>
    <name type="common">Spikemoss</name>
    <dbReference type="NCBI Taxonomy" id="88036"/>
    <lineage>
        <taxon>Eukaryota</taxon>
        <taxon>Viridiplantae</taxon>
        <taxon>Streptophyta</taxon>
        <taxon>Embryophyta</taxon>
        <taxon>Tracheophyta</taxon>
        <taxon>Lycopodiopsida</taxon>
        <taxon>Selaginellales</taxon>
        <taxon>Selaginellaceae</taxon>
        <taxon>Selaginella</taxon>
    </lineage>
</organism>
<evidence type="ECO:0000313" key="7">
    <source>
        <dbReference type="Proteomes" id="UP000001514"/>
    </source>
</evidence>
<dbReference type="HOGENOM" id="CLU_015320_0_1_1"/>
<evidence type="ECO:0000256" key="1">
    <source>
        <dbReference type="ARBA" id="ARBA00022723"/>
    </source>
</evidence>
<keyword evidence="7" id="KW-1185">Reference proteome</keyword>
<dbReference type="OrthoDB" id="443981at2759"/>
<dbReference type="InterPro" id="IPR013083">
    <property type="entry name" value="Znf_RING/FYVE/PHD"/>
</dbReference>
<accession>D8RYQ7</accession>
<dbReference type="Proteomes" id="UP000001514">
    <property type="component" value="Unassembled WGS sequence"/>
</dbReference>
<dbReference type="InterPro" id="IPR017455">
    <property type="entry name" value="Znf_FYVE-rel"/>
</dbReference>
<dbReference type="CDD" id="cd11526">
    <property type="entry name" value="SYLF_FYVE"/>
    <property type="match status" value="1"/>
</dbReference>
<evidence type="ECO:0000256" key="4">
    <source>
        <dbReference type="PROSITE-ProRule" id="PRU00091"/>
    </source>
</evidence>
<dbReference type="Gene3D" id="3.30.40.10">
    <property type="entry name" value="Zinc/RING finger domain, C3HC4 (zinc finger)"/>
    <property type="match status" value="1"/>
</dbReference>
<feature type="domain" description="FYVE-type" evidence="5">
    <location>
        <begin position="15"/>
        <end position="77"/>
    </location>
</feature>
<dbReference type="STRING" id="88036.D8RYQ7"/>
<name>D8RYQ7_SELML</name>
<dbReference type="InterPro" id="IPR051702">
    <property type="entry name" value="SH3_domain_YSC84-like"/>
</dbReference>
<dbReference type="Gramene" id="EFJ22613">
    <property type="protein sequence ID" value="EFJ22613"/>
    <property type="gene ID" value="SELMODRAFT_175464"/>
</dbReference>
<dbReference type="EMBL" id="GL377595">
    <property type="protein sequence ID" value="EFJ22613.1"/>
    <property type="molecule type" value="Genomic_DNA"/>
</dbReference>
<dbReference type="PANTHER" id="PTHR15629:SF2">
    <property type="entry name" value="SH3 DOMAIN-CONTAINING YSC84-LIKE PROTEIN 1"/>
    <property type="match status" value="1"/>
</dbReference>
<evidence type="ECO:0000256" key="3">
    <source>
        <dbReference type="ARBA" id="ARBA00022833"/>
    </source>
</evidence>
<reference evidence="6 7" key="1">
    <citation type="journal article" date="2011" name="Science">
        <title>The Selaginella genome identifies genetic changes associated with the evolution of vascular plants.</title>
        <authorList>
            <person name="Banks J.A."/>
            <person name="Nishiyama T."/>
            <person name="Hasebe M."/>
            <person name="Bowman J.L."/>
            <person name="Gribskov M."/>
            <person name="dePamphilis C."/>
            <person name="Albert V.A."/>
            <person name="Aono N."/>
            <person name="Aoyama T."/>
            <person name="Ambrose B.A."/>
            <person name="Ashton N.W."/>
            <person name="Axtell M.J."/>
            <person name="Barker E."/>
            <person name="Barker M.S."/>
            <person name="Bennetzen J.L."/>
            <person name="Bonawitz N.D."/>
            <person name="Chapple C."/>
            <person name="Cheng C."/>
            <person name="Correa L.G."/>
            <person name="Dacre M."/>
            <person name="DeBarry J."/>
            <person name="Dreyer I."/>
            <person name="Elias M."/>
            <person name="Engstrom E.M."/>
            <person name="Estelle M."/>
            <person name="Feng L."/>
            <person name="Finet C."/>
            <person name="Floyd S.K."/>
            <person name="Frommer W.B."/>
            <person name="Fujita T."/>
            <person name="Gramzow L."/>
            <person name="Gutensohn M."/>
            <person name="Harholt J."/>
            <person name="Hattori M."/>
            <person name="Heyl A."/>
            <person name="Hirai T."/>
            <person name="Hiwatashi Y."/>
            <person name="Ishikawa M."/>
            <person name="Iwata M."/>
            <person name="Karol K.G."/>
            <person name="Koehler B."/>
            <person name="Kolukisaoglu U."/>
            <person name="Kubo M."/>
            <person name="Kurata T."/>
            <person name="Lalonde S."/>
            <person name="Li K."/>
            <person name="Li Y."/>
            <person name="Litt A."/>
            <person name="Lyons E."/>
            <person name="Manning G."/>
            <person name="Maruyama T."/>
            <person name="Michael T.P."/>
            <person name="Mikami K."/>
            <person name="Miyazaki S."/>
            <person name="Morinaga S."/>
            <person name="Murata T."/>
            <person name="Mueller-Roeber B."/>
            <person name="Nelson D.R."/>
            <person name="Obara M."/>
            <person name="Oguri Y."/>
            <person name="Olmstead R.G."/>
            <person name="Onodera N."/>
            <person name="Petersen B.L."/>
            <person name="Pils B."/>
            <person name="Prigge M."/>
            <person name="Rensing S.A."/>
            <person name="Riano-Pachon D.M."/>
            <person name="Roberts A.W."/>
            <person name="Sato Y."/>
            <person name="Scheller H.V."/>
            <person name="Schulz B."/>
            <person name="Schulz C."/>
            <person name="Shakirov E.V."/>
            <person name="Shibagaki N."/>
            <person name="Shinohara N."/>
            <person name="Shippen D.E."/>
            <person name="Soerensen I."/>
            <person name="Sotooka R."/>
            <person name="Sugimoto N."/>
            <person name="Sugita M."/>
            <person name="Sumikawa N."/>
            <person name="Tanurdzic M."/>
            <person name="Theissen G."/>
            <person name="Ulvskov P."/>
            <person name="Wakazuki S."/>
            <person name="Weng J.K."/>
            <person name="Willats W.W."/>
            <person name="Wipf D."/>
            <person name="Wolf P.G."/>
            <person name="Yang L."/>
            <person name="Zimmer A.D."/>
            <person name="Zhu Q."/>
            <person name="Mitros T."/>
            <person name="Hellsten U."/>
            <person name="Loque D."/>
            <person name="Otillar R."/>
            <person name="Salamov A."/>
            <person name="Schmutz J."/>
            <person name="Shapiro H."/>
            <person name="Lindquist E."/>
            <person name="Lucas S."/>
            <person name="Rokhsar D."/>
            <person name="Grigoriev I.V."/>
        </authorList>
    </citation>
    <scope>NUCLEOTIDE SEQUENCE [LARGE SCALE GENOMIC DNA]</scope>
</reference>
<protein>
    <recommendedName>
        <fullName evidence="5">FYVE-type domain-containing protein</fullName>
    </recommendedName>
</protein>
<dbReference type="InParanoid" id="D8RYQ7"/>
<dbReference type="InterPro" id="IPR000306">
    <property type="entry name" value="Znf_FYVE"/>
</dbReference>
<evidence type="ECO:0000313" key="6">
    <source>
        <dbReference type="EMBL" id="EFJ22613.1"/>
    </source>
</evidence>
<dbReference type="SMART" id="SM00064">
    <property type="entry name" value="FYVE"/>
    <property type="match status" value="1"/>
</dbReference>
<gene>
    <name evidence="6" type="ORF">SELMODRAFT_175464</name>
</gene>
<dbReference type="InterPro" id="IPR007461">
    <property type="entry name" value="Ysc84_actin-binding"/>
</dbReference>
<dbReference type="FunFam" id="3.30.40.10:FF:000151">
    <property type="entry name" value="Zinc finger family protein"/>
    <property type="match status" value="1"/>
</dbReference>
<sequence>MKAVFEAEPPEWLPDSSATSCMQCSTSFKALSCGRHHCRFCGQIFCGRCSSARSLLPSKFRVREPQRVCDTCASALEPGQTLLALQVSHAFQTATHDVTDASCLRSWLNSPLGLSMEHEIYKATNTLRHFLKAGRLAPERTIPATVLKNAKGLAILTVVKAGMGVTYKVGTGLLVARLQNNTWSAPSAIASCGMGWGLQFGGELTDFIIVLRNDSTVKAFGGRVHLSIGAGVSVAAGPVGRVAEADLRTGDGGVAACYTYSCSRGVFLGCSLEGNVVATRKAMNSAFYGDNCVTAKDILFGSVPQPNAASPLYDTLEELCR</sequence>
<dbReference type="PANTHER" id="PTHR15629">
    <property type="entry name" value="SH3YL1 PROTEIN"/>
    <property type="match status" value="1"/>
</dbReference>
<dbReference type="SUPFAM" id="SSF57903">
    <property type="entry name" value="FYVE/PHD zinc finger"/>
    <property type="match status" value="1"/>
</dbReference>
<keyword evidence="3" id="KW-0862">Zinc</keyword>
<dbReference type="PROSITE" id="PS50178">
    <property type="entry name" value="ZF_FYVE"/>
    <property type="match status" value="1"/>
</dbReference>
<evidence type="ECO:0000259" key="5">
    <source>
        <dbReference type="PROSITE" id="PS50178"/>
    </source>
</evidence>
<keyword evidence="2 4" id="KW-0863">Zinc-finger</keyword>